<organism evidence="2">
    <name type="scientific">marine metagenome</name>
    <dbReference type="NCBI Taxonomy" id="408172"/>
    <lineage>
        <taxon>unclassified sequences</taxon>
        <taxon>metagenomes</taxon>
        <taxon>ecological metagenomes</taxon>
    </lineage>
</organism>
<name>A0A382FG67_9ZZZZ</name>
<gene>
    <name evidence="2" type="ORF">METZ01_LOCUS214814</name>
</gene>
<feature type="region of interest" description="Disordered" evidence="1">
    <location>
        <begin position="1"/>
        <end position="28"/>
    </location>
</feature>
<proteinExistence type="predicted"/>
<feature type="compositionally biased region" description="Basic residues" evidence="1">
    <location>
        <begin position="11"/>
        <end position="23"/>
    </location>
</feature>
<accession>A0A382FG67</accession>
<dbReference type="EMBL" id="UINC01049777">
    <property type="protein sequence ID" value="SVB61960.1"/>
    <property type="molecule type" value="Genomic_DNA"/>
</dbReference>
<feature type="compositionally biased region" description="Basic and acidic residues" evidence="1">
    <location>
        <begin position="1"/>
        <end position="10"/>
    </location>
</feature>
<protein>
    <submittedName>
        <fullName evidence="2">Uncharacterized protein</fullName>
    </submittedName>
</protein>
<evidence type="ECO:0000313" key="2">
    <source>
        <dbReference type="EMBL" id="SVB61960.1"/>
    </source>
</evidence>
<sequence>MLYEPDPCRNDRKRKPSKPKKKREPNLCKKERKIDDPYEIWVTPDKTWEWRVLSKTQNPTNEAKNPYSTWFCGVKSPYTYDRYELGSVYATDVKDQAVKVQ</sequence>
<dbReference type="AlphaFoldDB" id="A0A382FG67"/>
<evidence type="ECO:0000256" key="1">
    <source>
        <dbReference type="SAM" id="MobiDB-lite"/>
    </source>
</evidence>
<reference evidence="2" key="1">
    <citation type="submission" date="2018-05" db="EMBL/GenBank/DDBJ databases">
        <authorList>
            <person name="Lanie J.A."/>
            <person name="Ng W.-L."/>
            <person name="Kazmierczak K.M."/>
            <person name="Andrzejewski T.M."/>
            <person name="Davidsen T.M."/>
            <person name="Wayne K.J."/>
            <person name="Tettelin H."/>
            <person name="Glass J.I."/>
            <person name="Rusch D."/>
            <person name="Podicherti R."/>
            <person name="Tsui H.-C.T."/>
            <person name="Winkler M.E."/>
        </authorList>
    </citation>
    <scope>NUCLEOTIDE SEQUENCE</scope>
</reference>